<dbReference type="EMBL" id="JABFUD020000017">
    <property type="protein sequence ID" value="KAI5067077.1"/>
    <property type="molecule type" value="Genomic_DNA"/>
</dbReference>
<keyword evidence="1" id="KW-0732">Signal</keyword>
<evidence type="ECO:0000313" key="3">
    <source>
        <dbReference type="Proteomes" id="UP000886520"/>
    </source>
</evidence>
<feature type="chain" id="PRO_5038963524" evidence="1">
    <location>
        <begin position="26"/>
        <end position="375"/>
    </location>
</feature>
<gene>
    <name evidence="2" type="ORF">GOP47_0017605</name>
</gene>
<feature type="signal peptide" evidence="1">
    <location>
        <begin position="1"/>
        <end position="25"/>
    </location>
</feature>
<evidence type="ECO:0000313" key="2">
    <source>
        <dbReference type="EMBL" id="KAI5067077.1"/>
    </source>
</evidence>
<evidence type="ECO:0000256" key="1">
    <source>
        <dbReference type="SAM" id="SignalP"/>
    </source>
</evidence>
<dbReference type="AlphaFoldDB" id="A0A9D4UG53"/>
<dbReference type="InterPro" id="IPR032675">
    <property type="entry name" value="LRR_dom_sf"/>
</dbReference>
<proteinExistence type="predicted"/>
<keyword evidence="3" id="KW-1185">Reference proteome</keyword>
<organism evidence="2 3">
    <name type="scientific">Adiantum capillus-veneris</name>
    <name type="common">Maidenhair fern</name>
    <dbReference type="NCBI Taxonomy" id="13818"/>
    <lineage>
        <taxon>Eukaryota</taxon>
        <taxon>Viridiplantae</taxon>
        <taxon>Streptophyta</taxon>
        <taxon>Embryophyta</taxon>
        <taxon>Tracheophyta</taxon>
        <taxon>Polypodiopsida</taxon>
        <taxon>Polypodiidae</taxon>
        <taxon>Polypodiales</taxon>
        <taxon>Pteridineae</taxon>
        <taxon>Pteridaceae</taxon>
        <taxon>Vittarioideae</taxon>
        <taxon>Adiantum</taxon>
    </lineage>
</organism>
<dbReference type="SUPFAM" id="SSF52058">
    <property type="entry name" value="L domain-like"/>
    <property type="match status" value="1"/>
</dbReference>
<comment type="caution">
    <text evidence="2">The sequence shown here is derived from an EMBL/GenBank/DDBJ whole genome shotgun (WGS) entry which is preliminary data.</text>
</comment>
<accession>A0A9D4UG53</accession>
<protein>
    <submittedName>
        <fullName evidence="2">Uncharacterized protein</fullName>
    </submittedName>
</protein>
<reference evidence="2" key="1">
    <citation type="submission" date="2021-01" db="EMBL/GenBank/DDBJ databases">
        <title>Adiantum capillus-veneris genome.</title>
        <authorList>
            <person name="Fang Y."/>
            <person name="Liao Q."/>
        </authorList>
    </citation>
    <scope>NUCLEOTIDE SEQUENCE</scope>
    <source>
        <strain evidence="2">H3</strain>
        <tissue evidence="2">Leaf</tissue>
    </source>
</reference>
<name>A0A9D4UG53_ADICA</name>
<dbReference type="Gene3D" id="3.80.10.10">
    <property type="entry name" value="Ribonuclease Inhibitor"/>
    <property type="match status" value="1"/>
</dbReference>
<dbReference type="Proteomes" id="UP000886520">
    <property type="component" value="Chromosome 17"/>
</dbReference>
<sequence>MVQQSGPKWLIGLTLLKLLVLKQYATTWKQQRAWDYKSEGLEELRSLVHLQIWSAGRTAPINLADLTNLTNLTMQGMVSWEGLDNLKRLERLQLHSSDDIILECASDEDDETVQNYDGSGCPPCRLAEARVLSIFPQNLRSLNVSCLEHLRRLDGIDRLIHLDDLRLDACPMLEELPSLHALQEMECLWIRECVKLKGVRGCDEMRKLVWVEFQGCESMEELPLVKDIHALPCSHPLLTELSFERCRFARNRELMLEWADVCQFLWEYYSQELRVEEKEEEGLKEAMLSCLLKSLPVDQHGCVDFGDEEGNTYLLNPSQKLKHAGIDWQKLQRRLEAKLRGKAKREIIHQFQRRDTWLLRFLEDILPSSQARHVA</sequence>